<dbReference type="Pfam" id="PF13844">
    <property type="entry name" value="Glyco_transf_41"/>
    <property type="match status" value="2"/>
</dbReference>
<dbReference type="InterPro" id="IPR019734">
    <property type="entry name" value="TPR_rpt"/>
</dbReference>
<reference evidence="10 11" key="1">
    <citation type="submission" date="2020-03" db="EMBL/GenBank/DDBJ databases">
        <authorList>
            <consortium name="Genoscope - CEA"/>
            <person name="William W."/>
        </authorList>
    </citation>
    <scope>NUCLEOTIDE SEQUENCE [LARGE SCALE GENOMIC DNA]</scope>
    <source>
        <strain evidence="11">DSM 16959</strain>
    </source>
</reference>
<dbReference type="OrthoDB" id="101857at2"/>
<evidence type="ECO:0000256" key="5">
    <source>
        <dbReference type="ARBA" id="ARBA00022679"/>
    </source>
</evidence>
<dbReference type="EMBL" id="LR778301">
    <property type="protein sequence ID" value="CAB1370501.1"/>
    <property type="molecule type" value="Genomic_DNA"/>
</dbReference>
<dbReference type="KEGG" id="doe:DENOEST_3347"/>
<evidence type="ECO:0000256" key="2">
    <source>
        <dbReference type="ARBA" id="ARBA00005386"/>
    </source>
</evidence>
<dbReference type="InterPro" id="IPR051939">
    <property type="entry name" value="Glycosyltr_41/O-GlcNAc_trsf"/>
</dbReference>
<organism evidence="10 11">
    <name type="scientific">Denitratisoma oestradiolicum</name>
    <dbReference type="NCBI Taxonomy" id="311182"/>
    <lineage>
        <taxon>Bacteria</taxon>
        <taxon>Pseudomonadati</taxon>
        <taxon>Pseudomonadota</taxon>
        <taxon>Betaproteobacteria</taxon>
        <taxon>Nitrosomonadales</taxon>
        <taxon>Sterolibacteriaceae</taxon>
        <taxon>Denitratisoma</taxon>
    </lineage>
</organism>
<feature type="domain" description="O-GlcNAc transferase C-terminal" evidence="9">
    <location>
        <begin position="663"/>
        <end position="842"/>
    </location>
</feature>
<dbReference type="PROSITE" id="PS50293">
    <property type="entry name" value="TPR_REGION"/>
    <property type="match status" value="1"/>
</dbReference>
<keyword evidence="7 8" id="KW-0802">TPR repeat</keyword>
<proteinExistence type="inferred from homology"/>
<dbReference type="PROSITE" id="PS50005">
    <property type="entry name" value="TPR"/>
    <property type="match status" value="4"/>
</dbReference>
<dbReference type="PANTHER" id="PTHR44835">
    <property type="entry name" value="UDP-N-ACETYLGLUCOSAMINE--PEPTIDE N-ACETYLGLUCOSAMINYLTRANSFERASE SPINDLY-RELATED"/>
    <property type="match status" value="1"/>
</dbReference>
<comment type="pathway">
    <text evidence="1">Protein modification; protein glycosylation.</text>
</comment>
<evidence type="ECO:0000256" key="6">
    <source>
        <dbReference type="ARBA" id="ARBA00022737"/>
    </source>
</evidence>
<evidence type="ECO:0000256" key="3">
    <source>
        <dbReference type="ARBA" id="ARBA00011970"/>
    </source>
</evidence>
<evidence type="ECO:0000256" key="4">
    <source>
        <dbReference type="ARBA" id="ARBA00022676"/>
    </source>
</evidence>
<dbReference type="Gene3D" id="3.40.50.11380">
    <property type="match status" value="1"/>
</dbReference>
<name>A0A6S6Y136_9PROT</name>
<accession>A0A6S6Y136</accession>
<keyword evidence="5" id="KW-0808">Transferase</keyword>
<sequence length="1286" mass="143700">MKNTQLKKAEIAYKQKEYAKAEAVCRALLEEHPRQYSTLIVLANTLLMQHRFDEAESTCQKILELSPDHPRALNQLAVIYLERDRNRRGAIDCLSRAVAVEADDWEALANLGQLYIEEGMFAEGTDLLERSLRINPKNFSVHNGLGMLEKERGRPNLAVNHFRRALKLRPANQAVRNNLASCGGQALLKVELGAGHKSPEFMAAYQLAGRGEYQAAAQQFLALLEQDPNNLDIIAALAKAYLAMGDFAEALKVSDRLVQLAPDWSETHNIRGFLLGSTGGDINDIVAHFKRAAELARDDWQALINLGHLALDQESLEDAMGYFERALEISPGNIKALNGLAYIHTMRLDYGSAADLYSQMFEATPDNPVIATNLITALSKAERRDDAYQICRRYLEIENPDVTVFSVYSSARHGCLWDISKQLLPKMRAQMERTEAGLATYFVGANLGLMSEPDFSNEDLLTFHKKIGAQTSITTRPPTRAPHTKATTPRKRLRIGYLSADFNAHSVSFFFHNLFREHDPDRFEIYLYSNTAIAREDNITALYRKLAEKFLCIYGLTDEQVADRIEADGINVLVDMGGYTDRSRLAVLAYRPAPVQLSYLGYPATTGMPEVDYVLADPYLNGPENARYFTEKLLELPESFLCFGHLRLRDIANEMPLDQNGFITFGSLTNPYKLNERTLDVWCQVMHAIPDSRFYLNHPRFDWKMAIDRVTQAFVERGIDAERLTIESRRDPSGSHLGLYAHMDLSLDTMPLTGGTTTVDALSMGIPVVTRAGEVFHQRISYSVIKNIGLDVDELVSFDDREFVAKAIALASNPERIRHFRTNIPTALRSGILCDTVRFTRQLEDAYLNAWQNLCPDHPLAEFVKADDETGQQKRQYGLVSISTAPSTDDLFHYVLQERGQWYENEVHYFAEIADLFPLVWDIGDDPGVYAIPIAIAQLPSGGSTTAIRIDSDVRQLLERSSRANNLPNLKITGEADLAARPDLIRLAFMEENDSLAWMEQHWSILKEGNPAILLQPPPGTAGISAGALVRMAEYGLTAFHLVPGIGTLVGLAADKPVPATPLLFCKGDKRKRLTTAGLLCDTVPGIEKMATSQSADWWTIIGRQPGLSLKMLEWLGAPKSSSEHGDHYMMALNNLNGCHQDSVSLLQRLQLLRFVKGILVGVVNMEPSVPRVLTLIRVLVDSGEDEPAIQLAVSLAEQLAGHSGSVLDEPFLHPFPEWRRLAPAPDEAQWAFSLCLATAERLRHPTTFFSPEDSLPIWQKLVEYPWFATEAARVLRLIGTRLSAT</sequence>
<keyword evidence="4" id="KW-0328">Glycosyltransferase</keyword>
<dbReference type="InterPro" id="IPR011990">
    <property type="entry name" value="TPR-like_helical_dom_sf"/>
</dbReference>
<feature type="repeat" description="TPR" evidence="8">
    <location>
        <begin position="231"/>
        <end position="264"/>
    </location>
</feature>
<evidence type="ECO:0000256" key="8">
    <source>
        <dbReference type="PROSITE-ProRule" id="PRU00339"/>
    </source>
</evidence>
<dbReference type="EC" id="2.4.1.255" evidence="3"/>
<feature type="repeat" description="TPR" evidence="8">
    <location>
        <begin position="139"/>
        <end position="172"/>
    </location>
</feature>
<dbReference type="Gene3D" id="1.25.40.10">
    <property type="entry name" value="Tetratricopeptide repeat domain"/>
    <property type="match status" value="2"/>
</dbReference>
<feature type="repeat" description="TPR" evidence="8">
    <location>
        <begin position="105"/>
        <end position="138"/>
    </location>
</feature>
<dbReference type="Proteomes" id="UP000515733">
    <property type="component" value="Chromosome"/>
</dbReference>
<evidence type="ECO:0000256" key="7">
    <source>
        <dbReference type="ARBA" id="ARBA00022803"/>
    </source>
</evidence>
<dbReference type="Gene3D" id="3.40.50.2000">
    <property type="entry name" value="Glycogen Phosphorylase B"/>
    <property type="match status" value="1"/>
</dbReference>
<keyword evidence="6" id="KW-0677">Repeat</keyword>
<dbReference type="PANTHER" id="PTHR44835:SF1">
    <property type="entry name" value="PROTEIN O-GLCNAC TRANSFERASE"/>
    <property type="match status" value="1"/>
</dbReference>
<keyword evidence="11" id="KW-1185">Reference proteome</keyword>
<dbReference type="Pfam" id="PF13432">
    <property type="entry name" value="TPR_16"/>
    <property type="match status" value="2"/>
</dbReference>
<dbReference type="GO" id="GO:0097363">
    <property type="term" value="F:protein O-acetylglucosaminyltransferase activity"/>
    <property type="evidence" value="ECO:0007669"/>
    <property type="project" value="UniProtKB-EC"/>
</dbReference>
<comment type="similarity">
    <text evidence="2">Belongs to the glycosyltransferase 41 family. O-GlcNAc transferase subfamily.</text>
</comment>
<gene>
    <name evidence="10" type="ORF">DENOEST_3347</name>
</gene>
<evidence type="ECO:0000256" key="1">
    <source>
        <dbReference type="ARBA" id="ARBA00004922"/>
    </source>
</evidence>
<evidence type="ECO:0000313" key="10">
    <source>
        <dbReference type="EMBL" id="CAB1370501.1"/>
    </source>
</evidence>
<feature type="domain" description="O-GlcNAc transferase C-terminal" evidence="9">
    <location>
        <begin position="472"/>
        <end position="646"/>
    </location>
</feature>
<evidence type="ECO:0000313" key="11">
    <source>
        <dbReference type="Proteomes" id="UP000515733"/>
    </source>
</evidence>
<dbReference type="Pfam" id="PF14559">
    <property type="entry name" value="TPR_19"/>
    <property type="match status" value="2"/>
</dbReference>
<protein>
    <recommendedName>
        <fullName evidence="3">protein O-GlcNAc transferase</fullName>
        <ecNumber evidence="3">2.4.1.255</ecNumber>
    </recommendedName>
</protein>
<dbReference type="InterPro" id="IPR029489">
    <property type="entry name" value="OGT/SEC/SPY_C"/>
</dbReference>
<evidence type="ECO:0000259" key="9">
    <source>
        <dbReference type="Pfam" id="PF13844"/>
    </source>
</evidence>
<dbReference type="RefSeq" id="WP_145772274.1">
    <property type="nucleotide sequence ID" value="NZ_LR778301.1"/>
</dbReference>
<dbReference type="SUPFAM" id="SSF48452">
    <property type="entry name" value="TPR-like"/>
    <property type="match status" value="2"/>
</dbReference>
<dbReference type="SMART" id="SM00028">
    <property type="entry name" value="TPR"/>
    <property type="match status" value="9"/>
</dbReference>
<feature type="repeat" description="TPR" evidence="8">
    <location>
        <begin position="300"/>
        <end position="333"/>
    </location>
</feature>